<evidence type="ECO:0000313" key="1">
    <source>
        <dbReference type="EMBL" id="RKR29965.1"/>
    </source>
</evidence>
<dbReference type="AlphaFoldDB" id="A0A495FL75"/>
<comment type="caution">
    <text evidence="1">The sequence shown here is derived from an EMBL/GenBank/DDBJ whole genome shotgun (WGS) entry which is preliminary data.</text>
</comment>
<dbReference type="OrthoDB" id="4943913at2"/>
<organism evidence="1 2">
    <name type="scientific">Arthrobacter oryzae</name>
    <dbReference type="NCBI Taxonomy" id="409290"/>
    <lineage>
        <taxon>Bacteria</taxon>
        <taxon>Bacillati</taxon>
        <taxon>Actinomycetota</taxon>
        <taxon>Actinomycetes</taxon>
        <taxon>Micrococcales</taxon>
        <taxon>Micrococcaceae</taxon>
        <taxon>Arthrobacter</taxon>
    </lineage>
</organism>
<dbReference type="RefSeq" id="WP_120950091.1">
    <property type="nucleotide sequence ID" value="NZ_RBIR01000001.1"/>
</dbReference>
<evidence type="ECO:0000313" key="2">
    <source>
        <dbReference type="Proteomes" id="UP000276055"/>
    </source>
</evidence>
<gene>
    <name evidence="1" type="ORF">C8D78_0283</name>
</gene>
<dbReference type="Proteomes" id="UP000276055">
    <property type="component" value="Unassembled WGS sequence"/>
</dbReference>
<sequence length="207" mass="23273">MNTRSRRIRDASGLPATAGPNRDFVAVDDGGDFSYHRSEKELMGAFEYVDEAACIIDRSGIAYRLVLDPDRHMVLGPALGPVEFHWLRHAWLHAQSAHPDEHRLRRFYPRTGDEVVSDLFETLALEHGRGPAEGAWSLDIDGVGSSVPGIEEIDRRLARLKPLGHVKVKDPFGHIYRPARLRSHWYLPAAAGAILYIEVPALRIRQN</sequence>
<proteinExistence type="predicted"/>
<name>A0A495FL75_9MICC</name>
<accession>A0A495FL75</accession>
<reference evidence="1 2" key="1">
    <citation type="submission" date="2018-10" db="EMBL/GenBank/DDBJ databases">
        <title>Genomic Encyclopedia of Type Strains, Phase IV (KMG-IV): sequencing the most valuable type-strain genomes for metagenomic binning, comparative biology and taxonomic classification.</title>
        <authorList>
            <person name="Goeker M."/>
        </authorList>
    </citation>
    <scope>NUCLEOTIDE SEQUENCE [LARGE SCALE GENOMIC DNA]</scope>
    <source>
        <strain evidence="1 2">DSM 25586</strain>
    </source>
</reference>
<protein>
    <submittedName>
        <fullName evidence="1">Uncharacterized protein</fullName>
    </submittedName>
</protein>
<dbReference type="EMBL" id="RBIR01000001">
    <property type="protein sequence ID" value="RKR29965.1"/>
    <property type="molecule type" value="Genomic_DNA"/>
</dbReference>